<keyword evidence="4" id="KW-1185">Reference proteome</keyword>
<protein>
    <recommendedName>
        <fullName evidence="2">Putative restriction endonuclease domain-containing protein</fullName>
    </recommendedName>
</protein>
<reference evidence="4" key="1">
    <citation type="journal article" date="2011" name="BMC Genomics">
        <title>Complete genome sequence of the filamentous anoxygenic phototrophic bacterium Chloroflexus aurantiacus.</title>
        <authorList>
            <person name="Tang K.H."/>
            <person name="Barry K."/>
            <person name="Chertkov O."/>
            <person name="Dalin E."/>
            <person name="Han C.S."/>
            <person name="Hauser L.J."/>
            <person name="Honchak B.M."/>
            <person name="Karbach L.E."/>
            <person name="Land M.L."/>
            <person name="Lapidus A."/>
            <person name="Larimer F.W."/>
            <person name="Mikhailova N."/>
            <person name="Pitluck S."/>
            <person name="Pierson B.K."/>
            <person name="Blankenship R.E."/>
        </authorList>
    </citation>
    <scope>NUCLEOTIDE SEQUENCE [LARGE SCALE GENOMIC DNA]</scope>
    <source>
        <strain evidence="4">ATCC 29366 / DSM 635 / J-10-fl</strain>
    </source>
</reference>
<dbReference type="EnsemblBacteria" id="ABY37056">
    <property type="protein sequence ID" value="ABY37056"/>
    <property type="gene ID" value="Caur_3879"/>
</dbReference>
<organism evidence="3 4">
    <name type="scientific">Chloroflexus aurantiacus (strain ATCC 29366 / DSM 635 / J-10-fl)</name>
    <dbReference type="NCBI Taxonomy" id="324602"/>
    <lineage>
        <taxon>Bacteria</taxon>
        <taxon>Bacillati</taxon>
        <taxon>Chloroflexota</taxon>
        <taxon>Chloroflexia</taxon>
        <taxon>Chloroflexales</taxon>
        <taxon>Chloroflexineae</taxon>
        <taxon>Chloroflexaceae</taxon>
        <taxon>Chloroflexus</taxon>
    </lineage>
</organism>
<feature type="compositionally biased region" description="Basic and acidic residues" evidence="1">
    <location>
        <begin position="246"/>
        <end position="278"/>
    </location>
</feature>
<dbReference type="Pfam" id="PF05685">
    <property type="entry name" value="Uma2"/>
    <property type="match status" value="1"/>
</dbReference>
<evidence type="ECO:0000313" key="4">
    <source>
        <dbReference type="Proteomes" id="UP000002008"/>
    </source>
</evidence>
<dbReference type="SUPFAM" id="SSF52980">
    <property type="entry name" value="Restriction endonuclease-like"/>
    <property type="match status" value="1"/>
</dbReference>
<dbReference type="Gene3D" id="3.90.1570.10">
    <property type="entry name" value="tt1808, chain A"/>
    <property type="match status" value="1"/>
</dbReference>
<dbReference type="EMBL" id="CP000909">
    <property type="protein sequence ID" value="ABY37056.1"/>
    <property type="molecule type" value="Genomic_DNA"/>
</dbReference>
<dbReference type="CDD" id="cd06260">
    <property type="entry name" value="DUF820-like"/>
    <property type="match status" value="1"/>
</dbReference>
<dbReference type="InParanoid" id="A9WDD7"/>
<dbReference type="PATRIC" id="fig|324602.8.peg.4353"/>
<accession>A9WDD7</accession>
<dbReference type="InterPro" id="IPR011335">
    <property type="entry name" value="Restrct_endonuc-II-like"/>
</dbReference>
<dbReference type="AlphaFoldDB" id="A9WDD7"/>
<evidence type="ECO:0000313" key="3">
    <source>
        <dbReference type="EMBL" id="ABY37056.1"/>
    </source>
</evidence>
<feature type="region of interest" description="Disordered" evidence="1">
    <location>
        <begin position="245"/>
        <end position="278"/>
    </location>
</feature>
<sequence>MSQPSPKTTLVPDPPSAPADDPFRYGWRFVHRPTPDDPFHLEQVPLTLEDVLHPEVGDFIVHSIRHETDQRYLTDVLQAWLERTGEAIVMRDIRIAWDVPGLRPHSPDVMVIPGITKQDNWSTFDVAQEGQRPALIIEITSPETRENDLVRKVEHYARAGVAQYVIVDYLTREEPLRLRLLDYRLVGEHYVLHPPDEHRRVYLESARLWLGITDNHVVCYNERGEVMGNYTAMMELAETAQAQAQREAEARAAAEEQARREAEARAAAEEQARREAEARAAEAAARAVAEEQARREAEARAAEAAARAVAEEQARREAEARAAAEERARLAEEQARREAEARAAEAAARAAAEEQARREAEARAAAEEQARLAEARLRELEAELRRLRGSG</sequence>
<dbReference type="Proteomes" id="UP000002008">
    <property type="component" value="Chromosome"/>
</dbReference>
<feature type="compositionally biased region" description="Basic and acidic residues" evidence="1">
    <location>
        <begin position="351"/>
        <end position="369"/>
    </location>
</feature>
<feature type="compositionally biased region" description="Basic and acidic residues" evidence="1">
    <location>
        <begin position="315"/>
        <end position="343"/>
    </location>
</feature>
<proteinExistence type="predicted"/>
<dbReference type="InterPro" id="IPR008538">
    <property type="entry name" value="Uma2"/>
</dbReference>
<dbReference type="RefSeq" id="WP_012259709.1">
    <property type="nucleotide sequence ID" value="NC_010175.1"/>
</dbReference>
<feature type="region of interest" description="Disordered" evidence="1">
    <location>
        <begin position="315"/>
        <end position="369"/>
    </location>
</feature>
<dbReference type="eggNOG" id="COG4636">
    <property type="taxonomic scope" value="Bacteria"/>
</dbReference>
<dbReference type="HOGENOM" id="CLU_057323_0_0_0"/>
<evidence type="ECO:0000259" key="2">
    <source>
        <dbReference type="Pfam" id="PF05685"/>
    </source>
</evidence>
<gene>
    <name evidence="3" type="ordered locus">Caur_3879</name>
</gene>
<dbReference type="PANTHER" id="PTHR33352:SF2">
    <property type="entry name" value="SLL0995 PROTEIN"/>
    <property type="match status" value="1"/>
</dbReference>
<name>A9WDD7_CHLAA</name>
<dbReference type="STRING" id="324602.Caur_3879"/>
<dbReference type="InterPro" id="IPR012296">
    <property type="entry name" value="Nuclease_put_TT1808"/>
</dbReference>
<dbReference type="KEGG" id="cau:Caur_3879"/>
<evidence type="ECO:0000256" key="1">
    <source>
        <dbReference type="SAM" id="MobiDB-lite"/>
    </source>
</evidence>
<feature type="domain" description="Putative restriction endonuclease" evidence="2">
    <location>
        <begin position="64"/>
        <end position="195"/>
    </location>
</feature>
<dbReference type="PANTHER" id="PTHR33352">
    <property type="entry name" value="SLR1095 PROTEIN"/>
    <property type="match status" value="1"/>
</dbReference>